<evidence type="ECO:0000256" key="5">
    <source>
        <dbReference type="ARBA" id="ARBA00022692"/>
    </source>
</evidence>
<evidence type="ECO:0000256" key="10">
    <source>
        <dbReference type="ARBA" id="ARBA00023180"/>
    </source>
</evidence>
<reference evidence="16" key="1">
    <citation type="journal article" date="2016" name="Nat. Commun.">
        <title>The Gonium pectorale genome demonstrates co-option of cell cycle regulation during the evolution of multicellularity.</title>
        <authorList>
            <person name="Hanschen E.R."/>
            <person name="Marriage T.N."/>
            <person name="Ferris P.J."/>
            <person name="Hamaji T."/>
            <person name="Toyoda A."/>
            <person name="Fujiyama A."/>
            <person name="Neme R."/>
            <person name="Noguchi H."/>
            <person name="Minakuchi Y."/>
            <person name="Suzuki M."/>
            <person name="Kawai-Toyooka H."/>
            <person name="Smith D.R."/>
            <person name="Sparks H."/>
            <person name="Anderson J."/>
            <person name="Bakaric R."/>
            <person name="Luria V."/>
            <person name="Karger A."/>
            <person name="Kirschner M.W."/>
            <person name="Durand P.M."/>
            <person name="Michod R.E."/>
            <person name="Nozaki H."/>
            <person name="Olson B.J."/>
        </authorList>
    </citation>
    <scope>NUCLEOTIDE SEQUENCE [LARGE SCALE GENOMIC DNA]</scope>
    <source>
        <strain evidence="16">NIES-2863</strain>
    </source>
</reference>
<keyword evidence="5 14" id="KW-0812">Transmembrane</keyword>
<dbReference type="PANTHER" id="PTHR12424">
    <property type="entry name" value="TWEETY-RELATED"/>
    <property type="match status" value="1"/>
</dbReference>
<keyword evidence="9" id="KW-0869">Chloride channel</keyword>
<evidence type="ECO:0000313" key="16">
    <source>
        <dbReference type="Proteomes" id="UP000075714"/>
    </source>
</evidence>
<dbReference type="Proteomes" id="UP000075714">
    <property type="component" value="Unassembled WGS sequence"/>
</dbReference>
<evidence type="ECO:0000256" key="14">
    <source>
        <dbReference type="SAM" id="Phobius"/>
    </source>
</evidence>
<evidence type="ECO:0000256" key="6">
    <source>
        <dbReference type="ARBA" id="ARBA00022989"/>
    </source>
</evidence>
<sequence length="726" mass="74581">MISEVDTMYESVLAVVAAAEQQSYAQLAEALSRLGGASANLSAEQLAPLASALAHLDTHFLGTALVQQQVASTLTTGRACLGRLVQQLNHFDLAIFRFNGTLERTAMSAIISIQATMDRLYQINSSAPGASGVMPVPVATAVSQAAQLLAPLAAMNSSFLEAQCAAVQDALSYPDGGGSALPDHTPTLSYLSSFRAALAALQPPAGSVAAAMGAFIASPTDASYVSLYYAANSTRTLAANARSTAGMPLPSSSTGIVAAIAAANAAARPMQDALLGIQSSVSQAATWVAAYDPGSVAFNRTSLALAQLQIVFDKTQARLLAAGWNASTAAAAAGDSTAGDGAVVPLSATPSAFLLPLGTSLTTLATAVSNGLAAIGEQLDNALGKTLPSPSPSPSPPPSPMAHRRLHQSLDEEVKQKMGASLNITEADHDGDSSFSGSFFWPTSKYKPVAPTGANATTLVRWQLVRRLDIAANTLRGERAARSVKGVYWTGIAVYAAVIAVCIFLGLAAAFNFPAGMLALIVVQLLLAGLVLLLAWVGAAGLVGLHDACGSADTMVLNSVMPSTPLYPLVRYYLQGVGASLSVVLRTAGLGDTARLGTAAQLVHDQLLDPLLLSAPKATLSNATSDGSAWPGSLGTVQYALGGVLVDMGAVATDVSANLTTLLRLGDRSSVMVYYQAVTSWACCGLAGKVFMIWVCATGWLAGCGFSHPAPKEPERHADGELLWLL</sequence>
<evidence type="ECO:0000256" key="8">
    <source>
        <dbReference type="ARBA" id="ARBA00023136"/>
    </source>
</evidence>
<dbReference type="PANTHER" id="PTHR12424:SF8">
    <property type="entry name" value="PROTEIN TWEETY"/>
    <property type="match status" value="1"/>
</dbReference>
<dbReference type="GO" id="GO:0034707">
    <property type="term" value="C:chloride channel complex"/>
    <property type="evidence" value="ECO:0007669"/>
    <property type="project" value="UniProtKB-KW"/>
</dbReference>
<dbReference type="GO" id="GO:0072320">
    <property type="term" value="F:volume-sensitive chloride channel activity"/>
    <property type="evidence" value="ECO:0007669"/>
    <property type="project" value="TreeGrafter"/>
</dbReference>
<keyword evidence="7" id="KW-0406">Ion transport</keyword>
<feature type="region of interest" description="Disordered" evidence="13">
    <location>
        <begin position="383"/>
        <end position="404"/>
    </location>
</feature>
<comment type="subcellular location">
    <subcellularLocation>
        <location evidence="1">Cell membrane</location>
        <topology evidence="1">Multi-pass membrane protein</topology>
    </subcellularLocation>
</comment>
<feature type="compositionally biased region" description="Pro residues" evidence="13">
    <location>
        <begin position="389"/>
        <end position="400"/>
    </location>
</feature>
<feature type="transmembrane region" description="Helical" evidence="14">
    <location>
        <begin position="517"/>
        <end position="545"/>
    </location>
</feature>
<evidence type="ECO:0000256" key="13">
    <source>
        <dbReference type="SAM" id="MobiDB-lite"/>
    </source>
</evidence>
<name>A0A150G306_GONPE</name>
<evidence type="ECO:0000256" key="4">
    <source>
        <dbReference type="ARBA" id="ARBA00022475"/>
    </source>
</evidence>
<comment type="similarity">
    <text evidence="2">Belongs to the tweety family.</text>
</comment>
<gene>
    <name evidence="15" type="ORF">GPECTOR_70g490</name>
</gene>
<organism evidence="15 16">
    <name type="scientific">Gonium pectorale</name>
    <name type="common">Green alga</name>
    <dbReference type="NCBI Taxonomy" id="33097"/>
    <lineage>
        <taxon>Eukaryota</taxon>
        <taxon>Viridiplantae</taxon>
        <taxon>Chlorophyta</taxon>
        <taxon>core chlorophytes</taxon>
        <taxon>Chlorophyceae</taxon>
        <taxon>CS clade</taxon>
        <taxon>Chlamydomonadales</taxon>
        <taxon>Volvocaceae</taxon>
        <taxon>Gonium</taxon>
    </lineage>
</organism>
<evidence type="ECO:0000256" key="9">
    <source>
        <dbReference type="ARBA" id="ARBA00023173"/>
    </source>
</evidence>
<dbReference type="OrthoDB" id="540268at2759"/>
<dbReference type="GO" id="GO:0005229">
    <property type="term" value="F:intracellularly calcium-gated chloride channel activity"/>
    <property type="evidence" value="ECO:0007669"/>
    <property type="project" value="TreeGrafter"/>
</dbReference>
<dbReference type="EMBL" id="LSYV01000071">
    <property type="protein sequence ID" value="KXZ44259.1"/>
    <property type="molecule type" value="Genomic_DNA"/>
</dbReference>
<keyword evidence="12" id="KW-0407">Ion channel</keyword>
<keyword evidence="11" id="KW-0868">Chloride</keyword>
<keyword evidence="8 14" id="KW-0472">Membrane</keyword>
<keyword evidence="4" id="KW-1003">Cell membrane</keyword>
<evidence type="ECO:0000256" key="1">
    <source>
        <dbReference type="ARBA" id="ARBA00004651"/>
    </source>
</evidence>
<keyword evidence="6 14" id="KW-1133">Transmembrane helix</keyword>
<dbReference type="InterPro" id="IPR006990">
    <property type="entry name" value="Tweety"/>
</dbReference>
<evidence type="ECO:0000256" key="12">
    <source>
        <dbReference type="ARBA" id="ARBA00023303"/>
    </source>
</evidence>
<comment type="caution">
    <text evidence="15">The sequence shown here is derived from an EMBL/GenBank/DDBJ whole genome shotgun (WGS) entry which is preliminary data.</text>
</comment>
<evidence type="ECO:0000256" key="2">
    <source>
        <dbReference type="ARBA" id="ARBA00009849"/>
    </source>
</evidence>
<keyword evidence="3" id="KW-0813">Transport</keyword>
<keyword evidence="10" id="KW-0325">Glycoprotein</keyword>
<dbReference type="GO" id="GO:0005886">
    <property type="term" value="C:plasma membrane"/>
    <property type="evidence" value="ECO:0007669"/>
    <property type="project" value="UniProtKB-SubCell"/>
</dbReference>
<evidence type="ECO:0000256" key="7">
    <source>
        <dbReference type="ARBA" id="ARBA00023065"/>
    </source>
</evidence>
<protein>
    <submittedName>
        <fullName evidence="15">Uncharacterized protein</fullName>
    </submittedName>
</protein>
<keyword evidence="16" id="KW-1185">Reference proteome</keyword>
<dbReference type="AlphaFoldDB" id="A0A150G306"/>
<proteinExistence type="inferred from homology"/>
<feature type="transmembrane region" description="Helical" evidence="14">
    <location>
        <begin position="486"/>
        <end position="511"/>
    </location>
</feature>
<evidence type="ECO:0000256" key="3">
    <source>
        <dbReference type="ARBA" id="ARBA00022448"/>
    </source>
</evidence>
<accession>A0A150G306</accession>
<evidence type="ECO:0000256" key="11">
    <source>
        <dbReference type="ARBA" id="ARBA00023214"/>
    </source>
</evidence>
<evidence type="ECO:0000313" key="15">
    <source>
        <dbReference type="EMBL" id="KXZ44259.1"/>
    </source>
</evidence>